<reference evidence="1 2" key="1">
    <citation type="submission" date="2019-12" db="EMBL/GenBank/DDBJ databases">
        <authorList>
            <person name="Harris M."/>
            <person name="Ho T.C."/>
            <person name="Fruchtman H."/>
            <person name="Garin M."/>
            <person name="Kubatin V."/>
            <person name="Lu T."/>
            <person name="Xue L."/>
            <person name="Marr M.T."/>
        </authorList>
    </citation>
    <scope>NUCLEOTIDE SEQUENCE [LARGE SCALE GENOMIC DNA]</scope>
</reference>
<sequence>MTTITFTSDTHFSHASVSSNDLVTKLFKEILRQNNISYRKLYREKRTSTHRSNISGKSVRFVGISHTIAEKRIQDVLNEFNAIMPDTYVVEYNKPWCRYACASFQIFKK</sequence>
<organism evidence="1 2">
    <name type="scientific">Vibrio phage VH1_2019</name>
    <dbReference type="NCBI Taxonomy" id="2686307"/>
    <lineage>
        <taxon>Viruses</taxon>
        <taxon>Duplodnaviria</taxon>
        <taxon>Heunggongvirae</taxon>
        <taxon>Uroviricota</taxon>
        <taxon>Caudoviricetes</taxon>
        <taxon>Pantevenvirales</taxon>
        <taxon>Straboviridae</taxon>
        <taxon>Schizotequatrovirus</taxon>
        <taxon>Schizotequatrovirus KVP40</taxon>
    </lineage>
</organism>
<dbReference type="Proteomes" id="UP000464957">
    <property type="component" value="Segment"/>
</dbReference>
<name>A0A6B9STH9_9CAUD</name>
<gene>
    <name evidence="1" type="ORF">VH12019_00096</name>
</gene>
<protein>
    <submittedName>
        <fullName evidence="1">Uncharacterized protein</fullName>
    </submittedName>
</protein>
<evidence type="ECO:0000313" key="1">
    <source>
        <dbReference type="EMBL" id="QHJ74423.1"/>
    </source>
</evidence>
<dbReference type="EMBL" id="MN794232">
    <property type="protein sequence ID" value="QHJ74423.1"/>
    <property type="molecule type" value="Genomic_DNA"/>
</dbReference>
<evidence type="ECO:0000313" key="2">
    <source>
        <dbReference type="Proteomes" id="UP000464957"/>
    </source>
</evidence>
<accession>A0A6B9STH9</accession>
<proteinExistence type="predicted"/>